<dbReference type="InterPro" id="IPR000917">
    <property type="entry name" value="Sulfatase_N"/>
</dbReference>
<organism evidence="2 3">
    <name type="scientific">Halosimplex rubrum</name>
    <dbReference type="NCBI Taxonomy" id="869889"/>
    <lineage>
        <taxon>Archaea</taxon>
        <taxon>Methanobacteriati</taxon>
        <taxon>Methanobacteriota</taxon>
        <taxon>Stenosarchaea group</taxon>
        <taxon>Halobacteria</taxon>
        <taxon>Halobacteriales</taxon>
        <taxon>Haloarculaceae</taxon>
        <taxon>Halosimplex</taxon>
    </lineage>
</organism>
<dbReference type="OrthoDB" id="102174at2157"/>
<feature type="domain" description="Sulfatase N-terminal" evidence="1">
    <location>
        <begin position="4"/>
        <end position="341"/>
    </location>
</feature>
<accession>A0A7D5SWV3</accession>
<name>A0A7D5SWV3_9EURY</name>
<dbReference type="KEGG" id="hrr:HZS55_05935"/>
<sequence length="454" mass="50701">MTTPNVAVLVLDSVRRDHCSTYGYQRETTSGLTEIGKEGYVFENAYATGSWTVPSHGSLFTGQLPTVHGAHARKRYFDVEPERTLSGKLSERGYETACFTANPWLTHDFGFDTGFETVSDFTTDVPYPDAGDPRQLEVDAGSISGIVDVIKWITAEKSLQRLRNSVHLKRTDLSSTDAEEIIAGIEQWLGEHDDDPFFLFANFMDAHDPYSVDQRHDEFWHGNDGTIDVDWNLRSLNRSPEESQQRINDAYDSALHYLDTQIGKLVEILDHHDRLEDTLLLVLGDHGQCLGEHGYWGHGTFLYEELLQVPLIVRPPNGCNSVDINKLVSIRDLYDLVLDFTSGTTLPECIGTLPDPGDGRVVAESLGKHQNIGIPSGVYSAEGFRGVVAEGRLGIRKYEEDWTDVGTGDWVSLLEKVEQQALRQGEIGSLNAANDEQIEFGETTKQQLEDLGYM</sequence>
<dbReference type="EMBL" id="CP058910">
    <property type="protein sequence ID" value="QLH76871.1"/>
    <property type="molecule type" value="Genomic_DNA"/>
</dbReference>
<dbReference type="Gene3D" id="3.40.720.10">
    <property type="entry name" value="Alkaline Phosphatase, subunit A"/>
    <property type="match status" value="1"/>
</dbReference>
<evidence type="ECO:0000313" key="2">
    <source>
        <dbReference type="EMBL" id="QLH76871.1"/>
    </source>
</evidence>
<dbReference type="SUPFAM" id="SSF53649">
    <property type="entry name" value="Alkaline phosphatase-like"/>
    <property type="match status" value="1"/>
</dbReference>
<gene>
    <name evidence="2" type="ORF">HZS55_05935</name>
</gene>
<dbReference type="PANTHER" id="PTHR43751:SF3">
    <property type="entry name" value="SULFATASE N-TERMINAL DOMAIN-CONTAINING PROTEIN"/>
    <property type="match status" value="1"/>
</dbReference>
<dbReference type="PANTHER" id="PTHR43751">
    <property type="entry name" value="SULFATASE"/>
    <property type="match status" value="1"/>
</dbReference>
<keyword evidence="3" id="KW-1185">Reference proteome</keyword>
<reference evidence="2 3" key="1">
    <citation type="submission" date="2020-07" db="EMBL/GenBank/DDBJ databases">
        <title>Halosimplex pelagicum sp. nov. and Halosimplex rubrum sp. nov., isolated from salted brown alga Laminaria, and emended description of the genus Halosimplex.</title>
        <authorList>
            <person name="Cui H."/>
        </authorList>
    </citation>
    <scope>NUCLEOTIDE SEQUENCE [LARGE SCALE GENOMIC DNA]</scope>
    <source>
        <strain evidence="2 3">R27</strain>
    </source>
</reference>
<protein>
    <submittedName>
        <fullName evidence="2">Sulfatase</fullName>
    </submittedName>
</protein>
<evidence type="ECO:0000313" key="3">
    <source>
        <dbReference type="Proteomes" id="UP000509667"/>
    </source>
</evidence>
<dbReference type="RefSeq" id="WP_179910805.1">
    <property type="nucleotide sequence ID" value="NZ_CP058910.1"/>
</dbReference>
<dbReference type="InterPro" id="IPR017850">
    <property type="entry name" value="Alkaline_phosphatase_core_sf"/>
</dbReference>
<dbReference type="Proteomes" id="UP000509667">
    <property type="component" value="Chromosome"/>
</dbReference>
<dbReference type="AlphaFoldDB" id="A0A7D5SWV3"/>
<dbReference type="InterPro" id="IPR052701">
    <property type="entry name" value="GAG_Ulvan_Degrading_Sulfatases"/>
</dbReference>
<evidence type="ECO:0000259" key="1">
    <source>
        <dbReference type="Pfam" id="PF00884"/>
    </source>
</evidence>
<dbReference type="GeneID" id="56077384"/>
<proteinExistence type="predicted"/>
<dbReference type="Pfam" id="PF00884">
    <property type="entry name" value="Sulfatase"/>
    <property type="match status" value="1"/>
</dbReference>
<dbReference type="CDD" id="cd16148">
    <property type="entry name" value="sulfatase_like"/>
    <property type="match status" value="1"/>
</dbReference>